<sequence>MLVLADKSLIAPPKLTAWVESVASDSGLPLQLDMFSNGGTDGGAVHLTGNGNPDGGYWARHASRALRRVHCGLPRHYPHAATFIGTYYPSYA</sequence>
<dbReference type="Proteomes" id="UP000251584">
    <property type="component" value="Unassembled WGS sequence"/>
</dbReference>
<dbReference type="EMBL" id="UAVY01000004">
    <property type="protein sequence ID" value="SQB28611.1"/>
    <property type="molecule type" value="Genomic_DNA"/>
</dbReference>
<accession>A0A2X2VSP7</accession>
<dbReference type="GO" id="GO:0004177">
    <property type="term" value="F:aminopeptidase activity"/>
    <property type="evidence" value="ECO:0007669"/>
    <property type="project" value="UniProtKB-KW"/>
</dbReference>
<organism evidence="3 4">
    <name type="scientific">Citrobacter koseri</name>
    <name type="common">Citrobacter diversus</name>
    <dbReference type="NCBI Taxonomy" id="545"/>
    <lineage>
        <taxon>Bacteria</taxon>
        <taxon>Pseudomonadati</taxon>
        <taxon>Pseudomonadota</taxon>
        <taxon>Gammaproteobacteria</taxon>
        <taxon>Enterobacterales</taxon>
        <taxon>Enterobacteriaceae</taxon>
        <taxon>Citrobacter</taxon>
    </lineage>
</organism>
<dbReference type="EC" id="3.4.11.-" evidence="3"/>
<dbReference type="Gene3D" id="3.40.630.10">
    <property type="entry name" value="Zn peptidases"/>
    <property type="match status" value="1"/>
</dbReference>
<keyword evidence="2 3" id="KW-0378">Hydrolase</keyword>
<evidence type="ECO:0000313" key="4">
    <source>
        <dbReference type="Proteomes" id="UP000251584"/>
    </source>
</evidence>
<keyword evidence="3" id="KW-0645">Protease</keyword>
<dbReference type="AlphaFoldDB" id="A0A2X2VSP7"/>
<dbReference type="InterPro" id="IPR008007">
    <property type="entry name" value="Peptidase_M42"/>
</dbReference>
<proteinExistence type="predicted"/>
<gene>
    <name evidence="3" type="primary">ypdE_2</name>
    <name evidence="3" type="ORF">NCTC10786_02473</name>
</gene>
<evidence type="ECO:0000256" key="1">
    <source>
        <dbReference type="ARBA" id="ARBA00022723"/>
    </source>
</evidence>
<dbReference type="SUPFAM" id="SSF53187">
    <property type="entry name" value="Zn-dependent exopeptidases"/>
    <property type="match status" value="1"/>
</dbReference>
<evidence type="ECO:0000313" key="3">
    <source>
        <dbReference type="EMBL" id="SQB28611.1"/>
    </source>
</evidence>
<name>A0A2X2VSP7_CITKO</name>
<evidence type="ECO:0000256" key="2">
    <source>
        <dbReference type="ARBA" id="ARBA00022801"/>
    </source>
</evidence>
<keyword evidence="1" id="KW-0479">Metal-binding</keyword>
<dbReference type="Pfam" id="PF05343">
    <property type="entry name" value="Peptidase_M42"/>
    <property type="match status" value="1"/>
</dbReference>
<protein>
    <submittedName>
        <fullName evidence="3">Exoaminopeptidase</fullName>
        <ecNumber evidence="3">3.4.11.-</ecNumber>
    </submittedName>
</protein>
<reference evidence="3 4" key="1">
    <citation type="submission" date="2018-06" db="EMBL/GenBank/DDBJ databases">
        <authorList>
            <consortium name="Pathogen Informatics"/>
            <person name="Doyle S."/>
        </authorList>
    </citation>
    <scope>NUCLEOTIDE SEQUENCE [LARGE SCALE GENOMIC DNA]</scope>
    <source>
        <strain evidence="3 4">NCTC10786</strain>
    </source>
</reference>
<keyword evidence="3" id="KW-0031">Aminopeptidase</keyword>
<dbReference type="GO" id="GO:0046872">
    <property type="term" value="F:metal ion binding"/>
    <property type="evidence" value="ECO:0007669"/>
    <property type="project" value="UniProtKB-KW"/>
</dbReference>